<dbReference type="Proteomes" id="UP001630127">
    <property type="component" value="Unassembled WGS sequence"/>
</dbReference>
<evidence type="ECO:0000259" key="2">
    <source>
        <dbReference type="Pfam" id="PF14392"/>
    </source>
</evidence>
<dbReference type="InterPro" id="IPR025836">
    <property type="entry name" value="Zn_knuckle_CX2CX4HX4C"/>
</dbReference>
<protein>
    <recommendedName>
        <fullName evidence="2">Zinc knuckle CX2CX4HX4C domain-containing protein</fullName>
    </recommendedName>
</protein>
<reference evidence="3 4" key="1">
    <citation type="submission" date="2024-11" db="EMBL/GenBank/DDBJ databases">
        <title>A near-complete genome assembly of Cinchona calisaya.</title>
        <authorList>
            <person name="Lian D.C."/>
            <person name="Zhao X.W."/>
            <person name="Wei L."/>
        </authorList>
    </citation>
    <scope>NUCLEOTIDE SEQUENCE [LARGE SCALE GENOMIC DNA]</scope>
    <source>
        <tissue evidence="3">Nenye</tissue>
    </source>
</reference>
<name>A0ABD3ARL5_9GENT</name>
<keyword evidence="4" id="KW-1185">Reference proteome</keyword>
<evidence type="ECO:0000256" key="1">
    <source>
        <dbReference type="SAM" id="MobiDB-lite"/>
    </source>
</evidence>
<dbReference type="Pfam" id="PF14392">
    <property type="entry name" value="zf-CCHC_4"/>
    <property type="match status" value="1"/>
</dbReference>
<dbReference type="EMBL" id="JBJUIK010000003">
    <property type="protein sequence ID" value="KAL3533733.1"/>
    <property type="molecule type" value="Genomic_DNA"/>
</dbReference>
<accession>A0ABD3ARL5</accession>
<evidence type="ECO:0000313" key="3">
    <source>
        <dbReference type="EMBL" id="KAL3533733.1"/>
    </source>
</evidence>
<evidence type="ECO:0000313" key="4">
    <source>
        <dbReference type="Proteomes" id="UP001630127"/>
    </source>
</evidence>
<comment type="caution">
    <text evidence="3">The sequence shown here is derived from an EMBL/GenBank/DDBJ whole genome shotgun (WGS) entry which is preliminary data.</text>
</comment>
<feature type="region of interest" description="Disordered" evidence="1">
    <location>
        <begin position="1"/>
        <end position="24"/>
    </location>
</feature>
<sequence>MKRAEKGKESRRERMREKGQEGQMRKEIRDCEHLRIVCGKLEFLQIMETEAEERLIEVIKIFDLCEEEEKGIKSDYVVVESGNKEYKSSLMGKIIGDKAFNLAEVRSFVNLGGKQGRHIRILAEIDISRALMRGTIVRMNGISKWIQFRYERCPNFCYKYGIIGHVERVCPKENSERSKGSRTQFGVWMRAINLKTTLKKKSLSNNHMRTRLKSKEIIPSEAKDPKEGIIAVDVKYPKGESQNQKGVIGGIEDSASVRDSGRQLQENEEARGIRKIVEGIKGPENIGRYGSR</sequence>
<feature type="domain" description="Zinc knuckle CX2CX4HX4C" evidence="2">
    <location>
        <begin position="126"/>
        <end position="172"/>
    </location>
</feature>
<organism evidence="3 4">
    <name type="scientific">Cinchona calisaya</name>
    <dbReference type="NCBI Taxonomy" id="153742"/>
    <lineage>
        <taxon>Eukaryota</taxon>
        <taxon>Viridiplantae</taxon>
        <taxon>Streptophyta</taxon>
        <taxon>Embryophyta</taxon>
        <taxon>Tracheophyta</taxon>
        <taxon>Spermatophyta</taxon>
        <taxon>Magnoliopsida</taxon>
        <taxon>eudicotyledons</taxon>
        <taxon>Gunneridae</taxon>
        <taxon>Pentapetalae</taxon>
        <taxon>asterids</taxon>
        <taxon>lamiids</taxon>
        <taxon>Gentianales</taxon>
        <taxon>Rubiaceae</taxon>
        <taxon>Cinchonoideae</taxon>
        <taxon>Cinchoneae</taxon>
        <taxon>Cinchona</taxon>
    </lineage>
</organism>
<dbReference type="AlphaFoldDB" id="A0ABD3ARL5"/>
<feature type="region of interest" description="Disordered" evidence="1">
    <location>
        <begin position="243"/>
        <end position="269"/>
    </location>
</feature>
<proteinExistence type="predicted"/>
<gene>
    <name evidence="3" type="ORF">ACH5RR_007254</name>
</gene>